<protein>
    <submittedName>
        <fullName evidence="1">Osmotically inducible protein OsmC</fullName>
    </submittedName>
</protein>
<accession>A0A0X8JKN7</accession>
<dbReference type="KEGG" id="dfi:AXF13_09635"/>
<dbReference type="Proteomes" id="UP000069241">
    <property type="component" value="Chromosome"/>
</dbReference>
<dbReference type="RefSeq" id="WP_062252921.1">
    <property type="nucleotide sequence ID" value="NZ_CP014229.1"/>
</dbReference>
<reference evidence="2" key="1">
    <citation type="submission" date="2016-02" db="EMBL/GenBank/DDBJ databases">
        <authorList>
            <person name="Holder M.E."/>
            <person name="Ajami N.J."/>
            <person name="Petrosino J.F."/>
        </authorList>
    </citation>
    <scope>NUCLEOTIDE SEQUENCE [LARGE SCALE GENOMIC DNA]</scope>
    <source>
        <strain evidence="2">CCUG 45958</strain>
    </source>
</reference>
<evidence type="ECO:0000313" key="1">
    <source>
        <dbReference type="EMBL" id="AMD90357.1"/>
    </source>
</evidence>
<dbReference type="PANTHER" id="PTHR39624">
    <property type="entry name" value="PROTEIN INVOLVED IN RIMO-MEDIATED BETA-METHYLTHIOLATION OF RIBOSOMAL PROTEIN S12 YCAO"/>
    <property type="match status" value="1"/>
</dbReference>
<dbReference type="SUPFAM" id="SSF82784">
    <property type="entry name" value="OsmC-like"/>
    <property type="match status" value="1"/>
</dbReference>
<dbReference type="InterPro" id="IPR036102">
    <property type="entry name" value="OsmC/Ohrsf"/>
</dbReference>
<proteinExistence type="predicted"/>
<dbReference type="PANTHER" id="PTHR39624:SF2">
    <property type="entry name" value="OSMC-LIKE PROTEIN"/>
    <property type="match status" value="1"/>
</dbReference>
<dbReference type="InterPro" id="IPR003718">
    <property type="entry name" value="OsmC/Ohr_fam"/>
</dbReference>
<name>A0A0X8JKN7_9BACT</name>
<dbReference type="STRING" id="44742.AXF13_09635"/>
<sequence>MATISATYLGDLRVECTHDQSGTKIITDAPVDNHGKGEAFSPTDLCATALGTCAMTIIGLYCQNHGVDVTGAKMEITKTMVTEPRRIGRVEVVFIMPDRPYSQKEKTVIERAAQTCPVHLSLHPDVDQIFSFIWRQ</sequence>
<dbReference type="InterPro" id="IPR015946">
    <property type="entry name" value="KH_dom-like_a/b"/>
</dbReference>
<dbReference type="EMBL" id="CP014229">
    <property type="protein sequence ID" value="AMD90357.1"/>
    <property type="molecule type" value="Genomic_DNA"/>
</dbReference>
<gene>
    <name evidence="1" type="ORF">AXF13_09635</name>
</gene>
<dbReference type="Pfam" id="PF02566">
    <property type="entry name" value="OsmC"/>
    <property type="match status" value="1"/>
</dbReference>
<organism evidence="1 2">
    <name type="scientific">Desulfovibrio fairfieldensis</name>
    <dbReference type="NCBI Taxonomy" id="44742"/>
    <lineage>
        <taxon>Bacteria</taxon>
        <taxon>Pseudomonadati</taxon>
        <taxon>Thermodesulfobacteriota</taxon>
        <taxon>Desulfovibrionia</taxon>
        <taxon>Desulfovibrionales</taxon>
        <taxon>Desulfovibrionaceae</taxon>
        <taxon>Desulfovibrio</taxon>
    </lineage>
</organism>
<dbReference type="Gene3D" id="3.30.300.20">
    <property type="match status" value="1"/>
</dbReference>
<dbReference type="AlphaFoldDB" id="A0A0X8JKN7"/>
<keyword evidence="2" id="KW-1185">Reference proteome</keyword>
<evidence type="ECO:0000313" key="2">
    <source>
        <dbReference type="Proteomes" id="UP000069241"/>
    </source>
</evidence>